<dbReference type="SUPFAM" id="SSF52172">
    <property type="entry name" value="CheY-like"/>
    <property type="match status" value="1"/>
</dbReference>
<dbReference type="GO" id="GO:0000156">
    <property type="term" value="F:phosphorelay response regulator activity"/>
    <property type="evidence" value="ECO:0007669"/>
    <property type="project" value="InterPro"/>
</dbReference>
<dbReference type="InterPro" id="IPR007492">
    <property type="entry name" value="LytTR_DNA-bd_dom"/>
</dbReference>
<keyword evidence="1" id="KW-0597">Phosphoprotein</keyword>
<dbReference type="Pfam" id="PF04397">
    <property type="entry name" value="LytTR"/>
    <property type="match status" value="1"/>
</dbReference>
<dbReference type="GO" id="GO:0003677">
    <property type="term" value="F:DNA binding"/>
    <property type="evidence" value="ECO:0007669"/>
    <property type="project" value="InterPro"/>
</dbReference>
<dbReference type="Gene3D" id="3.40.50.2300">
    <property type="match status" value="1"/>
</dbReference>
<dbReference type="AlphaFoldDB" id="A0AB39W520"/>
<organism evidence="4">
    <name type="scientific">Flavobacterium sp. WC2409</name>
    <dbReference type="NCBI Taxonomy" id="3234139"/>
    <lineage>
        <taxon>Bacteria</taxon>
        <taxon>Pseudomonadati</taxon>
        <taxon>Bacteroidota</taxon>
        <taxon>Flavobacteriia</taxon>
        <taxon>Flavobacteriales</taxon>
        <taxon>Flavobacteriaceae</taxon>
        <taxon>Flavobacterium</taxon>
    </lineage>
</organism>
<protein>
    <submittedName>
        <fullName evidence="4">LytR/AlgR family response regulator transcription factor</fullName>
    </submittedName>
</protein>
<reference evidence="4" key="1">
    <citation type="submission" date="2024-07" db="EMBL/GenBank/DDBJ databases">
        <authorList>
            <person name="Biller S.J."/>
        </authorList>
    </citation>
    <scope>NUCLEOTIDE SEQUENCE</scope>
    <source>
        <strain evidence="4">WC2409</strain>
    </source>
</reference>
<proteinExistence type="predicted"/>
<feature type="domain" description="HTH LytTR-type" evidence="3">
    <location>
        <begin position="140"/>
        <end position="238"/>
    </location>
</feature>
<dbReference type="SMART" id="SM00850">
    <property type="entry name" value="LytTR"/>
    <property type="match status" value="1"/>
</dbReference>
<evidence type="ECO:0000259" key="3">
    <source>
        <dbReference type="PROSITE" id="PS50930"/>
    </source>
</evidence>
<feature type="domain" description="Response regulatory" evidence="2">
    <location>
        <begin position="5"/>
        <end position="116"/>
    </location>
</feature>
<dbReference type="InterPro" id="IPR001789">
    <property type="entry name" value="Sig_transdc_resp-reg_receiver"/>
</dbReference>
<dbReference type="PROSITE" id="PS50930">
    <property type="entry name" value="HTH_LYTTR"/>
    <property type="match status" value="1"/>
</dbReference>
<evidence type="ECO:0000256" key="1">
    <source>
        <dbReference type="PROSITE-ProRule" id="PRU00169"/>
    </source>
</evidence>
<dbReference type="PANTHER" id="PTHR37299">
    <property type="entry name" value="TRANSCRIPTIONAL REGULATOR-RELATED"/>
    <property type="match status" value="1"/>
</dbReference>
<dbReference type="InterPro" id="IPR011006">
    <property type="entry name" value="CheY-like_superfamily"/>
</dbReference>
<dbReference type="RefSeq" id="WP_369753014.1">
    <property type="nucleotide sequence ID" value="NZ_CP165625.1"/>
</dbReference>
<accession>A0AB39W520</accession>
<dbReference type="EMBL" id="CP165625">
    <property type="protein sequence ID" value="XDU95397.1"/>
    <property type="molecule type" value="Genomic_DNA"/>
</dbReference>
<name>A0AB39W520_9FLAO</name>
<dbReference type="Gene3D" id="2.40.50.1020">
    <property type="entry name" value="LytTr DNA-binding domain"/>
    <property type="match status" value="1"/>
</dbReference>
<dbReference type="PROSITE" id="PS50110">
    <property type="entry name" value="RESPONSE_REGULATORY"/>
    <property type="match status" value="1"/>
</dbReference>
<dbReference type="SMART" id="SM00448">
    <property type="entry name" value="REC"/>
    <property type="match status" value="1"/>
</dbReference>
<dbReference type="InterPro" id="IPR046947">
    <property type="entry name" value="LytR-like"/>
</dbReference>
<evidence type="ECO:0000313" key="4">
    <source>
        <dbReference type="EMBL" id="XDU95397.1"/>
    </source>
</evidence>
<dbReference type="Pfam" id="PF00072">
    <property type="entry name" value="Response_reg"/>
    <property type="match status" value="1"/>
</dbReference>
<dbReference type="PANTHER" id="PTHR37299:SF1">
    <property type="entry name" value="STAGE 0 SPORULATION PROTEIN A HOMOLOG"/>
    <property type="match status" value="1"/>
</dbReference>
<gene>
    <name evidence="4" type="ORF">AB3G34_16105</name>
</gene>
<feature type="modified residue" description="4-aspartylphosphate" evidence="1">
    <location>
        <position position="56"/>
    </location>
</feature>
<sequence>MKILKCLIVDDEPPAIRLLEKYVSKVPFLELIATTTSSLEALSKMEEGSIDLVFMDIQMPDLTGLQLSKIVKGKTNIIFTTAYPQFALQSYEVDAIDYLLKPFEFERFYEAVLKVKHTFQTEVKESQKEVLKEVNEYIFIKTDGKNNFEKVYVNDICYIEGLKNYVAIHLKEKQVITNNTLKSIEDFLPAAEFVKTHKSFLVSLRHITKTDSLCVYINGNSIPIGDTYKKELFEIIQQRKL</sequence>
<evidence type="ECO:0000259" key="2">
    <source>
        <dbReference type="PROSITE" id="PS50110"/>
    </source>
</evidence>